<dbReference type="GO" id="GO:0005783">
    <property type="term" value="C:endoplasmic reticulum"/>
    <property type="evidence" value="ECO:0007669"/>
    <property type="project" value="TreeGrafter"/>
</dbReference>
<dbReference type="GO" id="GO:0030170">
    <property type="term" value="F:pyridoxal phosphate binding"/>
    <property type="evidence" value="ECO:0007669"/>
    <property type="project" value="InterPro"/>
</dbReference>
<dbReference type="InterPro" id="IPR004839">
    <property type="entry name" value="Aminotransferase_I/II_large"/>
</dbReference>
<evidence type="ECO:0000256" key="2">
    <source>
        <dbReference type="ARBA" id="ARBA00004760"/>
    </source>
</evidence>
<evidence type="ECO:0000256" key="6">
    <source>
        <dbReference type="ARBA" id="ARBA00022679"/>
    </source>
</evidence>
<feature type="transmembrane region" description="Helical" evidence="11">
    <location>
        <begin position="46"/>
        <end position="64"/>
    </location>
</feature>
<dbReference type="Gene3D" id="3.40.640.10">
    <property type="entry name" value="Type I PLP-dependent aspartate aminotransferase-like (Major domain)"/>
    <property type="match status" value="1"/>
</dbReference>
<accession>A0A9W8AW79</accession>
<evidence type="ECO:0000256" key="7">
    <source>
        <dbReference type="ARBA" id="ARBA00022898"/>
    </source>
</evidence>
<evidence type="ECO:0000313" key="13">
    <source>
        <dbReference type="EMBL" id="KAJ1969036.1"/>
    </source>
</evidence>
<dbReference type="InterPro" id="IPR015421">
    <property type="entry name" value="PyrdxlP-dep_Trfase_major"/>
</dbReference>
<dbReference type="OrthoDB" id="3168162at2759"/>
<reference evidence="13" key="1">
    <citation type="submission" date="2022-07" db="EMBL/GenBank/DDBJ databases">
        <title>Phylogenomic reconstructions and comparative analyses of Kickxellomycotina fungi.</title>
        <authorList>
            <person name="Reynolds N.K."/>
            <person name="Stajich J.E."/>
            <person name="Barry K."/>
            <person name="Grigoriev I.V."/>
            <person name="Crous P."/>
            <person name="Smith M.E."/>
        </authorList>
    </citation>
    <scope>NUCLEOTIDE SEQUENCE</scope>
    <source>
        <strain evidence="13">RSA 1196</strain>
    </source>
</reference>
<organism evidence="13 14">
    <name type="scientific">Dispira parvispora</name>
    <dbReference type="NCBI Taxonomy" id="1520584"/>
    <lineage>
        <taxon>Eukaryota</taxon>
        <taxon>Fungi</taxon>
        <taxon>Fungi incertae sedis</taxon>
        <taxon>Zoopagomycota</taxon>
        <taxon>Kickxellomycotina</taxon>
        <taxon>Dimargaritomycetes</taxon>
        <taxon>Dimargaritales</taxon>
        <taxon>Dimargaritaceae</taxon>
        <taxon>Dispira</taxon>
    </lineage>
</organism>
<evidence type="ECO:0000256" key="8">
    <source>
        <dbReference type="ARBA" id="ARBA00022919"/>
    </source>
</evidence>
<dbReference type="InterPro" id="IPR015422">
    <property type="entry name" value="PyrdxlP-dep_Trfase_small"/>
</dbReference>
<evidence type="ECO:0000313" key="14">
    <source>
        <dbReference type="Proteomes" id="UP001150925"/>
    </source>
</evidence>
<evidence type="ECO:0000256" key="5">
    <source>
        <dbReference type="ARBA" id="ARBA00013220"/>
    </source>
</evidence>
<dbReference type="Pfam" id="PF00155">
    <property type="entry name" value="Aminotran_1_2"/>
    <property type="match status" value="1"/>
</dbReference>
<dbReference type="SUPFAM" id="SSF53383">
    <property type="entry name" value="PLP-dependent transferases"/>
    <property type="match status" value="1"/>
</dbReference>
<dbReference type="Gene3D" id="3.90.1150.10">
    <property type="entry name" value="Aspartate Aminotransferase, domain 1"/>
    <property type="match status" value="1"/>
</dbReference>
<evidence type="ECO:0000256" key="10">
    <source>
        <dbReference type="ARBA" id="ARBA00023315"/>
    </source>
</evidence>
<evidence type="ECO:0000259" key="12">
    <source>
        <dbReference type="Pfam" id="PF00155"/>
    </source>
</evidence>
<protein>
    <recommendedName>
        <fullName evidence="5">serine C-palmitoyltransferase</fullName>
        <ecNumber evidence="5">2.3.1.50</ecNumber>
    </recommendedName>
</protein>
<dbReference type="InterPro" id="IPR015424">
    <property type="entry name" value="PyrdxlP-dep_Trfase"/>
</dbReference>
<sequence>MDPLATTPPTASTWAWAWTQFTQTVALIPGSKIVGRYIRNSYQNDPFRIVLEVCLLLFVVWYLLEKRYRIDHHEIPLSKQEVDELIEDWKPEPLVPALSEWEREQMEETPVLVSEQGPRPRVEGVSQPVLNLVSYNFLGLAGVNDLKEHAVHTLRKYGVGACGPPGFYGTLDVHKDLEKKLAEFIGSEEAIIYSQGLTTTLSVIPCFAKRGDILICDEAINFSVQKSIQISRSQIRYFKHNDMNDLERILKEIEQEDQATKRVVTRRFIVVEGLYVNTGDIVPLPDLIALKKRYKYRLILDESYSFGVLGSQGRGVTEHFQIPADEVDLLIGSMCNSLASSGGFCAGGRELMEHQRLSGLGYVFSASLPAILAVYAIDGLDILASDQGKTVIRNVRDVSLQMYQGLQALVNTGALTVTGGNNQSPIIHIRFDRAWAQKTLPLPSDAQFPANPRRPLPHAIRVELEKLLQSVVRETLTHHVLLGRAKYVVDQERSVPDPSIRICVTAAHSKEEVQEAAQVTCEAFRKVLKPYL</sequence>
<dbReference type="GO" id="GO:0046513">
    <property type="term" value="P:ceramide biosynthetic process"/>
    <property type="evidence" value="ECO:0007669"/>
    <property type="project" value="TreeGrafter"/>
</dbReference>
<dbReference type="Proteomes" id="UP001150925">
    <property type="component" value="Unassembled WGS sequence"/>
</dbReference>
<dbReference type="PANTHER" id="PTHR13693:SF2">
    <property type="entry name" value="SERINE PALMITOYLTRANSFERASE 1"/>
    <property type="match status" value="1"/>
</dbReference>
<comment type="pathway">
    <text evidence="2">Lipid metabolism; sphingolipid metabolism.</text>
</comment>
<keyword evidence="11" id="KW-0812">Transmembrane</keyword>
<dbReference type="FunFam" id="3.40.640.10:FF:000049">
    <property type="entry name" value="serine palmitoyltransferase 1 isoform X1"/>
    <property type="match status" value="1"/>
</dbReference>
<comment type="pathway">
    <text evidence="3">Sphingolipid metabolism.</text>
</comment>
<keyword evidence="8" id="KW-0746">Sphingolipid metabolism</keyword>
<gene>
    <name evidence="13" type="primary">LCB1</name>
    <name evidence="13" type="ORF">IWQ62_000881</name>
</gene>
<evidence type="ECO:0000256" key="9">
    <source>
        <dbReference type="ARBA" id="ARBA00023098"/>
    </source>
</evidence>
<comment type="caution">
    <text evidence="13">The sequence shown here is derived from an EMBL/GenBank/DDBJ whole genome shotgun (WGS) entry which is preliminary data.</text>
</comment>
<keyword evidence="14" id="KW-1185">Reference proteome</keyword>
<dbReference type="GO" id="GO:0016020">
    <property type="term" value="C:membrane"/>
    <property type="evidence" value="ECO:0007669"/>
    <property type="project" value="GOC"/>
</dbReference>
<dbReference type="PANTHER" id="PTHR13693">
    <property type="entry name" value="CLASS II AMINOTRANSFERASE/8-AMINO-7-OXONONANOATE SYNTHASE"/>
    <property type="match status" value="1"/>
</dbReference>
<dbReference type="AlphaFoldDB" id="A0A9W8AW79"/>
<keyword evidence="10 13" id="KW-0012">Acyltransferase</keyword>
<dbReference type="InterPro" id="IPR050087">
    <property type="entry name" value="AON_synthase_class-II"/>
</dbReference>
<proteinExistence type="inferred from homology"/>
<dbReference type="GO" id="GO:0004758">
    <property type="term" value="F:serine C-palmitoyltransferase activity"/>
    <property type="evidence" value="ECO:0007669"/>
    <property type="project" value="UniProtKB-EC"/>
</dbReference>
<evidence type="ECO:0000256" key="1">
    <source>
        <dbReference type="ARBA" id="ARBA00001933"/>
    </source>
</evidence>
<keyword evidence="11" id="KW-1133">Transmembrane helix</keyword>
<dbReference type="EMBL" id="JANBPY010000102">
    <property type="protein sequence ID" value="KAJ1969036.1"/>
    <property type="molecule type" value="Genomic_DNA"/>
</dbReference>
<comment type="similarity">
    <text evidence="4">Belongs to the class-II pyridoxal-phosphate-dependent aminotransferase family.</text>
</comment>
<dbReference type="EC" id="2.3.1.50" evidence="5"/>
<keyword evidence="7" id="KW-0663">Pyridoxal phosphate</keyword>
<feature type="domain" description="Aminotransferase class I/classII large" evidence="12">
    <location>
        <begin position="128"/>
        <end position="518"/>
    </location>
</feature>
<evidence type="ECO:0000256" key="4">
    <source>
        <dbReference type="ARBA" id="ARBA00008392"/>
    </source>
</evidence>
<dbReference type="GO" id="GO:0046512">
    <property type="term" value="P:sphingosine biosynthetic process"/>
    <property type="evidence" value="ECO:0007669"/>
    <property type="project" value="TreeGrafter"/>
</dbReference>
<comment type="cofactor">
    <cofactor evidence="1">
        <name>pyridoxal 5'-phosphate</name>
        <dbReference type="ChEBI" id="CHEBI:597326"/>
    </cofactor>
</comment>
<evidence type="ECO:0000256" key="11">
    <source>
        <dbReference type="SAM" id="Phobius"/>
    </source>
</evidence>
<name>A0A9W8AW79_9FUNG</name>
<keyword evidence="9" id="KW-0443">Lipid metabolism</keyword>
<evidence type="ECO:0000256" key="3">
    <source>
        <dbReference type="ARBA" id="ARBA00004991"/>
    </source>
</evidence>
<keyword evidence="11" id="KW-0472">Membrane</keyword>
<keyword evidence="6 13" id="KW-0808">Transferase</keyword>